<gene>
    <name evidence="1" type="ORF">Enr13x_11280</name>
</gene>
<organism evidence="1 2">
    <name type="scientific">Stieleria neptunia</name>
    <dbReference type="NCBI Taxonomy" id="2527979"/>
    <lineage>
        <taxon>Bacteria</taxon>
        <taxon>Pseudomonadati</taxon>
        <taxon>Planctomycetota</taxon>
        <taxon>Planctomycetia</taxon>
        <taxon>Pirellulales</taxon>
        <taxon>Pirellulaceae</taxon>
        <taxon>Stieleria</taxon>
    </lineage>
</organism>
<evidence type="ECO:0000313" key="2">
    <source>
        <dbReference type="Proteomes" id="UP000319004"/>
    </source>
</evidence>
<proteinExistence type="predicted"/>
<dbReference type="EMBL" id="CP037423">
    <property type="protein sequence ID" value="QDV41290.1"/>
    <property type="molecule type" value="Genomic_DNA"/>
</dbReference>
<name>A0A518HKF5_9BACT</name>
<dbReference type="Proteomes" id="UP000319004">
    <property type="component" value="Chromosome"/>
</dbReference>
<dbReference type="AlphaFoldDB" id="A0A518HKF5"/>
<protein>
    <submittedName>
        <fullName evidence="1">Uncharacterized protein</fullName>
    </submittedName>
</protein>
<accession>A0A518HKF5</accession>
<reference evidence="1 2" key="1">
    <citation type="submission" date="2019-03" db="EMBL/GenBank/DDBJ databases">
        <title>Deep-cultivation of Planctomycetes and their phenomic and genomic characterization uncovers novel biology.</title>
        <authorList>
            <person name="Wiegand S."/>
            <person name="Jogler M."/>
            <person name="Boedeker C."/>
            <person name="Pinto D."/>
            <person name="Vollmers J."/>
            <person name="Rivas-Marin E."/>
            <person name="Kohn T."/>
            <person name="Peeters S.H."/>
            <person name="Heuer A."/>
            <person name="Rast P."/>
            <person name="Oberbeckmann S."/>
            <person name="Bunk B."/>
            <person name="Jeske O."/>
            <person name="Meyerdierks A."/>
            <person name="Storesund J.E."/>
            <person name="Kallscheuer N."/>
            <person name="Luecker S."/>
            <person name="Lage O.M."/>
            <person name="Pohl T."/>
            <person name="Merkel B.J."/>
            <person name="Hornburger P."/>
            <person name="Mueller R.-W."/>
            <person name="Bruemmer F."/>
            <person name="Labrenz M."/>
            <person name="Spormann A.M."/>
            <person name="Op den Camp H."/>
            <person name="Overmann J."/>
            <person name="Amann R."/>
            <person name="Jetten M.S.M."/>
            <person name="Mascher T."/>
            <person name="Medema M.H."/>
            <person name="Devos D.P."/>
            <person name="Kaster A.-K."/>
            <person name="Ovreas L."/>
            <person name="Rohde M."/>
            <person name="Galperin M.Y."/>
            <person name="Jogler C."/>
        </authorList>
    </citation>
    <scope>NUCLEOTIDE SEQUENCE [LARGE SCALE GENOMIC DNA]</scope>
    <source>
        <strain evidence="1 2">Enr13</strain>
    </source>
</reference>
<dbReference type="OrthoDB" id="248856at2"/>
<keyword evidence="2" id="KW-1185">Reference proteome</keyword>
<evidence type="ECO:0000313" key="1">
    <source>
        <dbReference type="EMBL" id="QDV41290.1"/>
    </source>
</evidence>
<dbReference type="KEGG" id="snep:Enr13x_11280"/>
<sequence>MSWSYDSASQVWRCTNFSDLQYAEINNFAEYGQPVSPYQPGYDHDHVPDFGNVVIEMTQAAVMNSGYGENITTLDFPLVNHFLDNGVMMGDTRYMPQVVERGADAILAAVGAIPRLPSGRHQLGHLIARGSVRNRDRFISTNLYGWGSYGITPGTISAGDAAYIHGTVSFALKRNTVFVVTSAERRVEAEIGAGDDNWDFDSGTINPVVNATVATLLGPDHYNLTAPIRIQFRGTGKRMTATKRL</sequence>
<dbReference type="RefSeq" id="WP_145385034.1">
    <property type="nucleotide sequence ID" value="NZ_CP037423.1"/>
</dbReference>